<evidence type="ECO:0000256" key="1">
    <source>
        <dbReference type="ARBA" id="ARBA00004651"/>
    </source>
</evidence>
<feature type="transmembrane region" description="Helical" evidence="7">
    <location>
        <begin position="292"/>
        <end position="316"/>
    </location>
</feature>
<proteinExistence type="inferred from homology"/>
<dbReference type="OrthoDB" id="3207485at2"/>
<evidence type="ECO:0000259" key="8">
    <source>
        <dbReference type="PROSITE" id="PS50042"/>
    </source>
</evidence>
<dbReference type="PROSITE" id="PS50042">
    <property type="entry name" value="CNMP_BINDING_3"/>
    <property type="match status" value="1"/>
</dbReference>
<evidence type="ECO:0000313" key="9">
    <source>
        <dbReference type="EMBL" id="ROO85142.1"/>
    </source>
</evidence>
<feature type="transmembrane region" description="Helical" evidence="7">
    <location>
        <begin position="243"/>
        <end position="271"/>
    </location>
</feature>
<protein>
    <submittedName>
        <fullName evidence="9">Putative ABC transport system permease protein</fullName>
    </submittedName>
</protein>
<dbReference type="EMBL" id="RJKE01000001">
    <property type="protein sequence ID" value="ROO85142.1"/>
    <property type="molecule type" value="Genomic_DNA"/>
</dbReference>
<comment type="caution">
    <text evidence="9">The sequence shown here is derived from an EMBL/GenBank/DDBJ whole genome shotgun (WGS) entry which is preliminary data.</text>
</comment>
<dbReference type="InterPro" id="IPR000595">
    <property type="entry name" value="cNMP-bd_dom"/>
</dbReference>
<feature type="transmembrane region" description="Helical" evidence="7">
    <location>
        <begin position="712"/>
        <end position="735"/>
    </location>
</feature>
<organism evidence="9 10">
    <name type="scientific">Actinocorallia herbida</name>
    <dbReference type="NCBI Taxonomy" id="58109"/>
    <lineage>
        <taxon>Bacteria</taxon>
        <taxon>Bacillati</taxon>
        <taxon>Actinomycetota</taxon>
        <taxon>Actinomycetes</taxon>
        <taxon>Streptosporangiales</taxon>
        <taxon>Thermomonosporaceae</taxon>
        <taxon>Actinocorallia</taxon>
    </lineage>
</organism>
<evidence type="ECO:0000256" key="7">
    <source>
        <dbReference type="SAM" id="Phobius"/>
    </source>
</evidence>
<sequence length="752" mass="76357">MRAVWRAALHAVRRRRLQTTLTGVVLALSTAMVVLALGLLVTVDGPYDRAFAQVDGAHLTVSYAASDARDDVAATSRAAGVTGAVGPFRTDVAEIPVPADEGVPGAPISLPPGQYLLAERTPSDADPVDRLTLREGRWAGRPGEIVLSAHMVPDDFPVDVVGTRVAFADGRTFTAVGVARSITGSADGWIAPGQLPADGDLQMLYRLADPGSAASSVTGGLVVTGRQSYLVPRQEATDGAKTVIPFLATFGIAGLLVAVIIIGNVVGGAVVSGLRHIGILKAIGFSPAQVTAVYLVMTAIPAVLGAAVGIAVGNALARLLAEAMGAGFDLPTPGGVSPAVDAAAFAGVLAVAAVTALVPAVRAGRIPAALAVGAGPRAGRGRAPRVQLLLARTRLPRPVSLGLGLPFARPGRSSLTVAAVLLGVAAVVFSYGLQQTVVAYYGDESRESVYQVGTSADLAVLEGRPGTARIASAQLAEVRVPGVSRQVTLKAYEGPAADRHGHRLTEGRWLRAPGEAVVSGPLLRKAGLRIGDVITPASDTGSLALTVVGASIQDDDHALITDAASLRALVPDAPFDAREIALTAGTSADDYVASLIADGHQAYAVSEDGDVGRTVVIALMGVLSFGIAAVAGLGVFNTVVLNTLDRARDFGVLKSLGATPRQITLIVVSSMALLGLAGGLLGLPLGLSAYGHVLPRIAESGGVDLPYGITEIFPPASFVLFALAGAAIAVGGALIPATWAARTTTATALRAE</sequence>
<feature type="transmembrane region" description="Helical" evidence="7">
    <location>
        <begin position="615"/>
        <end position="644"/>
    </location>
</feature>
<dbReference type="AlphaFoldDB" id="A0A3N1CV26"/>
<feature type="transmembrane region" description="Helical" evidence="7">
    <location>
        <begin position="336"/>
        <end position="358"/>
    </location>
</feature>
<evidence type="ECO:0000256" key="4">
    <source>
        <dbReference type="ARBA" id="ARBA00022989"/>
    </source>
</evidence>
<feature type="transmembrane region" description="Helical" evidence="7">
    <location>
        <begin position="21"/>
        <end position="43"/>
    </location>
</feature>
<evidence type="ECO:0000256" key="5">
    <source>
        <dbReference type="ARBA" id="ARBA00023136"/>
    </source>
</evidence>
<dbReference type="Pfam" id="PF02687">
    <property type="entry name" value="FtsX"/>
    <property type="match status" value="2"/>
</dbReference>
<dbReference type="Proteomes" id="UP000272400">
    <property type="component" value="Unassembled WGS sequence"/>
</dbReference>
<keyword evidence="5 7" id="KW-0472">Membrane</keyword>
<dbReference type="PANTHER" id="PTHR30572:SF4">
    <property type="entry name" value="ABC TRANSPORTER PERMEASE YTRF"/>
    <property type="match status" value="1"/>
</dbReference>
<comment type="subcellular location">
    <subcellularLocation>
        <location evidence="1">Cell membrane</location>
        <topology evidence="1">Multi-pass membrane protein</topology>
    </subcellularLocation>
</comment>
<dbReference type="RefSeq" id="WP_148085947.1">
    <property type="nucleotide sequence ID" value="NZ_RJKE01000001.1"/>
</dbReference>
<evidence type="ECO:0000256" key="6">
    <source>
        <dbReference type="ARBA" id="ARBA00038076"/>
    </source>
</evidence>
<evidence type="ECO:0000256" key="3">
    <source>
        <dbReference type="ARBA" id="ARBA00022692"/>
    </source>
</evidence>
<keyword evidence="4 7" id="KW-1133">Transmembrane helix</keyword>
<gene>
    <name evidence="9" type="ORF">EDD29_2682</name>
</gene>
<accession>A0A3N1CV26</accession>
<evidence type="ECO:0000313" key="10">
    <source>
        <dbReference type="Proteomes" id="UP000272400"/>
    </source>
</evidence>
<dbReference type="InterPro" id="IPR003838">
    <property type="entry name" value="ABC3_permease_C"/>
</dbReference>
<reference evidence="9 10" key="1">
    <citation type="submission" date="2018-11" db="EMBL/GenBank/DDBJ databases">
        <title>Sequencing the genomes of 1000 actinobacteria strains.</title>
        <authorList>
            <person name="Klenk H.-P."/>
        </authorList>
    </citation>
    <scope>NUCLEOTIDE SEQUENCE [LARGE SCALE GENOMIC DNA]</scope>
    <source>
        <strain evidence="9 10">DSM 44254</strain>
    </source>
</reference>
<feature type="transmembrane region" description="Helical" evidence="7">
    <location>
        <begin position="665"/>
        <end position="692"/>
    </location>
</feature>
<keyword evidence="2" id="KW-1003">Cell membrane</keyword>
<comment type="similarity">
    <text evidence="6">Belongs to the ABC-4 integral membrane protein family.</text>
</comment>
<evidence type="ECO:0000256" key="2">
    <source>
        <dbReference type="ARBA" id="ARBA00022475"/>
    </source>
</evidence>
<name>A0A3N1CV26_9ACTN</name>
<keyword evidence="3 7" id="KW-0812">Transmembrane</keyword>
<keyword evidence="10" id="KW-1185">Reference proteome</keyword>
<dbReference type="GO" id="GO:0022857">
    <property type="term" value="F:transmembrane transporter activity"/>
    <property type="evidence" value="ECO:0007669"/>
    <property type="project" value="TreeGrafter"/>
</dbReference>
<dbReference type="GO" id="GO:0005886">
    <property type="term" value="C:plasma membrane"/>
    <property type="evidence" value="ECO:0007669"/>
    <property type="project" value="UniProtKB-SubCell"/>
</dbReference>
<feature type="domain" description="Cyclic nucleotide-binding" evidence="8">
    <location>
        <begin position="605"/>
        <end position="676"/>
    </location>
</feature>
<dbReference type="InterPro" id="IPR050250">
    <property type="entry name" value="Macrolide_Exporter_MacB"/>
</dbReference>
<feature type="transmembrane region" description="Helical" evidence="7">
    <location>
        <begin position="415"/>
        <end position="433"/>
    </location>
</feature>
<dbReference type="PANTHER" id="PTHR30572">
    <property type="entry name" value="MEMBRANE COMPONENT OF TRANSPORTER-RELATED"/>
    <property type="match status" value="1"/>
</dbReference>